<proteinExistence type="predicted"/>
<keyword evidence="3" id="KW-1185">Reference proteome</keyword>
<name>A0AA35Y651_LACSI</name>
<organism evidence="2 3">
    <name type="scientific">Lactuca saligna</name>
    <name type="common">Willowleaf lettuce</name>
    <dbReference type="NCBI Taxonomy" id="75948"/>
    <lineage>
        <taxon>Eukaryota</taxon>
        <taxon>Viridiplantae</taxon>
        <taxon>Streptophyta</taxon>
        <taxon>Embryophyta</taxon>
        <taxon>Tracheophyta</taxon>
        <taxon>Spermatophyta</taxon>
        <taxon>Magnoliopsida</taxon>
        <taxon>eudicotyledons</taxon>
        <taxon>Gunneridae</taxon>
        <taxon>Pentapetalae</taxon>
        <taxon>asterids</taxon>
        <taxon>campanulids</taxon>
        <taxon>Asterales</taxon>
        <taxon>Asteraceae</taxon>
        <taxon>Cichorioideae</taxon>
        <taxon>Cichorieae</taxon>
        <taxon>Lactucinae</taxon>
        <taxon>Lactuca</taxon>
    </lineage>
</organism>
<sequence>MFRDVPAPSTILEGYCKLTPFGFRPLNPEIQATIDAADKPKKEGKGAKKGEKKTIVKEATSEDEFDTQSDIRIEKNPPVRNEDVHNEFIRNEEVHNKDVCNNDDNIRNEEQTSNPKVTQHLNNFVPSHPPSPKTTTTPITIAPCPPPFSSQQQTNIPLSSPLFTDSTVPPTTSIEPPVSVNRRKLADSLIVLSTKVKLQSLHEKIDQLILSFKALSYDAYTKATIECFIERISKEHYANAEKMNKAVADSTEVCKTTTGKVVKLISDTFFFMENFQTTFNSNTTIANEALKSLGSLFKFEKVKLQEIRTGFKTKHEAFQTSISSQISNL</sequence>
<protein>
    <submittedName>
        <fullName evidence="2">Uncharacterized protein</fullName>
    </submittedName>
</protein>
<evidence type="ECO:0000313" key="2">
    <source>
        <dbReference type="EMBL" id="CAI9260206.1"/>
    </source>
</evidence>
<feature type="region of interest" description="Disordered" evidence="1">
    <location>
        <begin position="34"/>
        <end position="67"/>
    </location>
</feature>
<dbReference type="EMBL" id="OX465086">
    <property type="protein sequence ID" value="CAI9260206.1"/>
    <property type="molecule type" value="Genomic_DNA"/>
</dbReference>
<dbReference type="Proteomes" id="UP001177003">
    <property type="component" value="Chromosome 0"/>
</dbReference>
<reference evidence="2" key="1">
    <citation type="submission" date="2023-04" db="EMBL/GenBank/DDBJ databases">
        <authorList>
            <person name="Vijverberg K."/>
            <person name="Xiong W."/>
            <person name="Schranz E."/>
        </authorList>
    </citation>
    <scope>NUCLEOTIDE SEQUENCE</scope>
</reference>
<gene>
    <name evidence="2" type="ORF">LSALG_LOCUS1049</name>
</gene>
<evidence type="ECO:0000313" key="3">
    <source>
        <dbReference type="Proteomes" id="UP001177003"/>
    </source>
</evidence>
<accession>A0AA35Y651</accession>
<feature type="compositionally biased region" description="Basic and acidic residues" evidence="1">
    <location>
        <begin position="36"/>
        <end position="60"/>
    </location>
</feature>
<dbReference type="AlphaFoldDB" id="A0AA35Y651"/>
<evidence type="ECO:0000256" key="1">
    <source>
        <dbReference type="SAM" id="MobiDB-lite"/>
    </source>
</evidence>